<reference evidence="1" key="2">
    <citation type="journal article" date="2015" name="Fish Shellfish Immunol.">
        <title>Early steps in the European eel (Anguilla anguilla)-Vibrio vulnificus interaction in the gills: Role of the RtxA13 toxin.</title>
        <authorList>
            <person name="Callol A."/>
            <person name="Pajuelo D."/>
            <person name="Ebbesson L."/>
            <person name="Teles M."/>
            <person name="MacKenzie S."/>
            <person name="Amaro C."/>
        </authorList>
    </citation>
    <scope>NUCLEOTIDE SEQUENCE</scope>
</reference>
<accession>A0A0E9PNG0</accession>
<proteinExistence type="predicted"/>
<sequence>MCFLHIQGWPSPRLSPGLAVCKAGCLQHWLSARLAASRTGCLQAAASGLFPGCY</sequence>
<evidence type="ECO:0000313" key="1">
    <source>
        <dbReference type="EMBL" id="JAH06186.1"/>
    </source>
</evidence>
<dbReference type="EMBL" id="GBXM01102391">
    <property type="protein sequence ID" value="JAH06186.1"/>
    <property type="molecule type" value="Transcribed_RNA"/>
</dbReference>
<reference evidence="1" key="1">
    <citation type="submission" date="2014-11" db="EMBL/GenBank/DDBJ databases">
        <authorList>
            <person name="Amaro Gonzalez C."/>
        </authorList>
    </citation>
    <scope>NUCLEOTIDE SEQUENCE</scope>
</reference>
<organism evidence="1">
    <name type="scientific">Anguilla anguilla</name>
    <name type="common">European freshwater eel</name>
    <name type="synonym">Muraena anguilla</name>
    <dbReference type="NCBI Taxonomy" id="7936"/>
    <lineage>
        <taxon>Eukaryota</taxon>
        <taxon>Metazoa</taxon>
        <taxon>Chordata</taxon>
        <taxon>Craniata</taxon>
        <taxon>Vertebrata</taxon>
        <taxon>Euteleostomi</taxon>
        <taxon>Actinopterygii</taxon>
        <taxon>Neopterygii</taxon>
        <taxon>Teleostei</taxon>
        <taxon>Anguilliformes</taxon>
        <taxon>Anguillidae</taxon>
        <taxon>Anguilla</taxon>
    </lineage>
</organism>
<protein>
    <submittedName>
        <fullName evidence="1">Uncharacterized protein</fullName>
    </submittedName>
</protein>
<dbReference type="AlphaFoldDB" id="A0A0E9PNG0"/>
<name>A0A0E9PNG0_ANGAN</name>